<reference evidence="3" key="1">
    <citation type="journal article" date="2020" name="Nature">
        <title>Giant virus diversity and host interactions through global metagenomics.</title>
        <authorList>
            <person name="Schulz F."/>
            <person name="Roux S."/>
            <person name="Paez-Espino D."/>
            <person name="Jungbluth S."/>
            <person name="Walsh D.A."/>
            <person name="Denef V.J."/>
            <person name="McMahon K.D."/>
            <person name="Konstantinidis K.T."/>
            <person name="Eloe-Fadrosh E.A."/>
            <person name="Kyrpides N.C."/>
            <person name="Woyke T."/>
        </authorList>
    </citation>
    <scope>NUCLEOTIDE SEQUENCE</scope>
    <source>
        <strain evidence="3">GVMAG-M-3300023179-92</strain>
    </source>
</reference>
<dbReference type="Gene3D" id="1.10.8.60">
    <property type="match status" value="1"/>
</dbReference>
<dbReference type="GO" id="GO:0004176">
    <property type="term" value="F:ATP-dependent peptidase activity"/>
    <property type="evidence" value="ECO:0007669"/>
    <property type="project" value="InterPro"/>
</dbReference>
<dbReference type="GO" id="GO:0016887">
    <property type="term" value="F:ATP hydrolysis activity"/>
    <property type="evidence" value="ECO:0007669"/>
    <property type="project" value="InterPro"/>
</dbReference>
<feature type="region of interest" description="Disordered" evidence="1">
    <location>
        <begin position="1"/>
        <end position="30"/>
    </location>
</feature>
<dbReference type="PANTHER" id="PTHR43718:SF2">
    <property type="entry name" value="LON PROTEASE HOMOLOG, MITOCHONDRIAL"/>
    <property type="match status" value="1"/>
</dbReference>
<dbReference type="Gene3D" id="3.40.50.300">
    <property type="entry name" value="P-loop containing nucleotide triphosphate hydrolases"/>
    <property type="match status" value="1"/>
</dbReference>
<dbReference type="InterPro" id="IPR027065">
    <property type="entry name" value="Lon_Prtase"/>
</dbReference>
<name>A0A6C0HF68_9ZZZZ</name>
<dbReference type="GO" id="GO:0004252">
    <property type="term" value="F:serine-type endopeptidase activity"/>
    <property type="evidence" value="ECO:0007669"/>
    <property type="project" value="InterPro"/>
</dbReference>
<protein>
    <recommendedName>
        <fullName evidence="2">AAA+ ATPase domain-containing protein</fullName>
    </recommendedName>
</protein>
<dbReference type="SUPFAM" id="SSF52540">
    <property type="entry name" value="P-loop containing nucleoside triphosphate hydrolases"/>
    <property type="match status" value="1"/>
</dbReference>
<dbReference type="GO" id="GO:0005524">
    <property type="term" value="F:ATP binding"/>
    <property type="evidence" value="ECO:0007669"/>
    <property type="project" value="InterPro"/>
</dbReference>
<dbReference type="InterPro" id="IPR027417">
    <property type="entry name" value="P-loop_NTPase"/>
</dbReference>
<dbReference type="GO" id="GO:0051131">
    <property type="term" value="P:chaperone-mediated protein complex assembly"/>
    <property type="evidence" value="ECO:0007669"/>
    <property type="project" value="TreeGrafter"/>
</dbReference>
<feature type="region of interest" description="Disordered" evidence="1">
    <location>
        <begin position="49"/>
        <end position="140"/>
    </location>
</feature>
<dbReference type="Pfam" id="PF00004">
    <property type="entry name" value="AAA"/>
    <property type="match status" value="1"/>
</dbReference>
<dbReference type="Pfam" id="PF22667">
    <property type="entry name" value="Lon_lid"/>
    <property type="match status" value="1"/>
</dbReference>
<sequence length="499" mass="57157">MKTRSNKKSIIANTVRHNDNPIDNQDDNQDDIILPLPLIFREMIDRALAEQPNNEEPNDGGDDSTKSRSRKRSKKNNNEDDDQPKTKKTYKPRINPQDDEENEDNEDRPELPSIIPLLFGGGFSPRGSGKQSKQQQLKRRILDSGMLEKDKKYVLSRLENIDVEKEKAVEWFESLLKVPFGKYADTPIKAEHHPERIHKYFDDAYEKLDEAVYGMDKVKEDIINYIAQFISTNNKSSPRVIGLHGSAGIGKTVIIRRGLAEVLGRPMKTISMGGIRDSATFVGFEYTYSGSRYGMLSQCLMDAEVMNPIIFMDELDKISLTNDGMDIQNLLIHITDPVQNMTYQDKYFSGVTVDLSKVIFVFAFNDVNLIHPILKDRINIINVPDPDLEAKIIIGKKYLVKEISPNIGFTEGNIIFSDDIIRYIIKTYCNKDKGVRGLKKCIETIMLKINTARFLGSRQKYKTLKEIKLPFEVNEKVVKELLPEEKNSKEEEILSHMYL</sequence>
<dbReference type="SMART" id="SM00382">
    <property type="entry name" value="AAA"/>
    <property type="match status" value="1"/>
</dbReference>
<organism evidence="3">
    <name type="scientific">viral metagenome</name>
    <dbReference type="NCBI Taxonomy" id="1070528"/>
    <lineage>
        <taxon>unclassified sequences</taxon>
        <taxon>metagenomes</taxon>
        <taxon>organismal metagenomes</taxon>
    </lineage>
</organism>
<dbReference type="PANTHER" id="PTHR43718">
    <property type="entry name" value="LON PROTEASE"/>
    <property type="match status" value="1"/>
</dbReference>
<feature type="domain" description="AAA+ ATPase" evidence="2">
    <location>
        <begin position="237"/>
        <end position="385"/>
    </location>
</feature>
<dbReference type="InterPro" id="IPR054594">
    <property type="entry name" value="Lon_lid"/>
</dbReference>
<dbReference type="GO" id="GO:0005759">
    <property type="term" value="C:mitochondrial matrix"/>
    <property type="evidence" value="ECO:0007669"/>
    <property type="project" value="TreeGrafter"/>
</dbReference>
<dbReference type="AlphaFoldDB" id="A0A6C0HF68"/>
<feature type="compositionally biased region" description="Acidic residues" evidence="1">
    <location>
        <begin position="97"/>
        <end position="107"/>
    </location>
</feature>
<evidence type="ECO:0000313" key="3">
    <source>
        <dbReference type="EMBL" id="QHT78805.1"/>
    </source>
</evidence>
<dbReference type="InterPro" id="IPR003593">
    <property type="entry name" value="AAA+_ATPase"/>
</dbReference>
<proteinExistence type="predicted"/>
<evidence type="ECO:0000259" key="2">
    <source>
        <dbReference type="SMART" id="SM00382"/>
    </source>
</evidence>
<dbReference type="EMBL" id="MN739938">
    <property type="protein sequence ID" value="QHT78805.1"/>
    <property type="molecule type" value="Genomic_DNA"/>
</dbReference>
<dbReference type="GO" id="GO:0006515">
    <property type="term" value="P:protein quality control for misfolded or incompletely synthesized proteins"/>
    <property type="evidence" value="ECO:0007669"/>
    <property type="project" value="TreeGrafter"/>
</dbReference>
<accession>A0A6C0HF68</accession>
<dbReference type="InterPro" id="IPR003959">
    <property type="entry name" value="ATPase_AAA_core"/>
</dbReference>
<evidence type="ECO:0000256" key="1">
    <source>
        <dbReference type="SAM" id="MobiDB-lite"/>
    </source>
</evidence>
<dbReference type="GO" id="GO:0003697">
    <property type="term" value="F:single-stranded DNA binding"/>
    <property type="evidence" value="ECO:0007669"/>
    <property type="project" value="TreeGrafter"/>
</dbReference>
<dbReference type="GO" id="GO:0007005">
    <property type="term" value="P:mitochondrion organization"/>
    <property type="evidence" value="ECO:0007669"/>
    <property type="project" value="TreeGrafter"/>
</dbReference>